<dbReference type="EMBL" id="JBJUIK010000016">
    <property type="protein sequence ID" value="KAL3500004.1"/>
    <property type="molecule type" value="Genomic_DNA"/>
</dbReference>
<evidence type="ECO:0000313" key="1">
    <source>
        <dbReference type="EMBL" id="KAL3500004.1"/>
    </source>
</evidence>
<proteinExistence type="predicted"/>
<evidence type="ECO:0000313" key="2">
    <source>
        <dbReference type="Proteomes" id="UP001630127"/>
    </source>
</evidence>
<gene>
    <name evidence="1" type="ORF">ACH5RR_039097</name>
</gene>
<organism evidence="1 2">
    <name type="scientific">Cinchona calisaya</name>
    <dbReference type="NCBI Taxonomy" id="153742"/>
    <lineage>
        <taxon>Eukaryota</taxon>
        <taxon>Viridiplantae</taxon>
        <taxon>Streptophyta</taxon>
        <taxon>Embryophyta</taxon>
        <taxon>Tracheophyta</taxon>
        <taxon>Spermatophyta</taxon>
        <taxon>Magnoliopsida</taxon>
        <taxon>eudicotyledons</taxon>
        <taxon>Gunneridae</taxon>
        <taxon>Pentapetalae</taxon>
        <taxon>asterids</taxon>
        <taxon>lamiids</taxon>
        <taxon>Gentianales</taxon>
        <taxon>Rubiaceae</taxon>
        <taxon>Cinchonoideae</taxon>
        <taxon>Cinchoneae</taxon>
        <taxon>Cinchona</taxon>
    </lineage>
</organism>
<name>A0ABD2Y0Q1_9GENT</name>
<comment type="caution">
    <text evidence="1">The sequence shown here is derived from an EMBL/GenBank/DDBJ whole genome shotgun (WGS) entry which is preliminary data.</text>
</comment>
<keyword evidence="2" id="KW-1185">Reference proteome</keyword>
<sequence>MHAWVAGFLRVGDMEDNGEMAEIELEGEERRDEDEVIGEFDWRVEPTKGGQVFTFNVLKIVSDGDVCGKRLSGVHLDTQSSETPSCSSCSNGIDSEQGGKERLVLMDGGGGSGSGSGGDGDMLGRERQEWCSDKWWW</sequence>
<dbReference type="AlphaFoldDB" id="A0ABD2Y0Q1"/>
<protein>
    <submittedName>
        <fullName evidence="1">Uncharacterized protein</fullName>
    </submittedName>
</protein>
<dbReference type="Proteomes" id="UP001630127">
    <property type="component" value="Unassembled WGS sequence"/>
</dbReference>
<accession>A0ABD2Y0Q1</accession>
<reference evidence="1 2" key="1">
    <citation type="submission" date="2024-11" db="EMBL/GenBank/DDBJ databases">
        <title>A near-complete genome assembly of Cinchona calisaya.</title>
        <authorList>
            <person name="Lian D.C."/>
            <person name="Zhao X.W."/>
            <person name="Wei L."/>
        </authorList>
    </citation>
    <scope>NUCLEOTIDE SEQUENCE [LARGE SCALE GENOMIC DNA]</scope>
    <source>
        <tissue evidence="1">Nenye</tissue>
    </source>
</reference>